<accession>A0A667WHY0</accession>
<evidence type="ECO:0000259" key="3">
    <source>
        <dbReference type="PROSITE" id="PS50041"/>
    </source>
</evidence>
<evidence type="ECO:0000256" key="1">
    <source>
        <dbReference type="ARBA" id="ARBA00004401"/>
    </source>
</evidence>
<protein>
    <recommendedName>
        <fullName evidence="3">C-type lectin domain-containing protein</fullName>
    </recommendedName>
</protein>
<name>A0A667WHY0_9TELE</name>
<sequence length="239" mass="27601">IRRFRLLAACLGIICVLLVAAIITIIHFGVVVTEQRANLSNLTAQNVELRTEGTVLQRRIGELSREKEELNRANDGLNWTLGVIFGSDSFPVKKYCPQRGQCNRCPKGWLLFQESCYLFSVDDDVWRSWHDSRLFCQETAADLVIIGSLQEQEFINNHTEYYYNSRGFWIGLSKTEDNKWLWVDGSNQTLGYWKTEPDVKPNYCTLSIPGRDPTVSWDESRCWVVNKFICESKVLFKSD</sequence>
<keyword evidence="5" id="KW-1185">Reference proteome</keyword>
<feature type="domain" description="C-type lectin" evidence="3">
    <location>
        <begin position="112"/>
        <end position="231"/>
    </location>
</feature>
<evidence type="ECO:0000313" key="5">
    <source>
        <dbReference type="Proteomes" id="UP000472263"/>
    </source>
</evidence>
<comment type="subcellular location">
    <subcellularLocation>
        <location evidence="1">Cell membrane</location>
        <topology evidence="1">Single-pass type II membrane protein</topology>
    </subcellularLocation>
</comment>
<dbReference type="PANTHER" id="PTHR45710">
    <property type="entry name" value="C-TYPE LECTIN DOMAIN-CONTAINING PROTEIN 180"/>
    <property type="match status" value="1"/>
</dbReference>
<dbReference type="SUPFAM" id="SSF56436">
    <property type="entry name" value="C-type lectin-like"/>
    <property type="match status" value="1"/>
</dbReference>
<dbReference type="InterPro" id="IPR016187">
    <property type="entry name" value="CTDL_fold"/>
</dbReference>
<dbReference type="Proteomes" id="UP000472263">
    <property type="component" value="Chromosome 16"/>
</dbReference>
<dbReference type="PROSITE" id="PS50041">
    <property type="entry name" value="C_TYPE_LECTIN_2"/>
    <property type="match status" value="1"/>
</dbReference>
<dbReference type="InterPro" id="IPR050828">
    <property type="entry name" value="C-type_lectin/matrix_domain"/>
</dbReference>
<organism evidence="4 5">
    <name type="scientific">Myripristis murdjan</name>
    <name type="common">pinecone soldierfish</name>
    <dbReference type="NCBI Taxonomy" id="586833"/>
    <lineage>
        <taxon>Eukaryota</taxon>
        <taxon>Metazoa</taxon>
        <taxon>Chordata</taxon>
        <taxon>Craniata</taxon>
        <taxon>Vertebrata</taxon>
        <taxon>Euteleostomi</taxon>
        <taxon>Actinopterygii</taxon>
        <taxon>Neopterygii</taxon>
        <taxon>Teleostei</taxon>
        <taxon>Neoteleostei</taxon>
        <taxon>Acanthomorphata</taxon>
        <taxon>Holocentriformes</taxon>
        <taxon>Holocentridae</taxon>
        <taxon>Myripristis</taxon>
    </lineage>
</organism>
<dbReference type="GeneTree" id="ENSGT01030000234575"/>
<gene>
    <name evidence="4" type="primary">LOC115373701</name>
</gene>
<reference evidence="4" key="1">
    <citation type="submission" date="2019-06" db="EMBL/GenBank/DDBJ databases">
        <authorList>
            <consortium name="Wellcome Sanger Institute Data Sharing"/>
        </authorList>
    </citation>
    <scope>NUCLEOTIDE SEQUENCE [LARGE SCALE GENOMIC DNA]</scope>
</reference>
<evidence type="ECO:0000313" key="4">
    <source>
        <dbReference type="Ensembl" id="ENSMMDP00005005000.1"/>
    </source>
</evidence>
<dbReference type="GO" id="GO:0005886">
    <property type="term" value="C:plasma membrane"/>
    <property type="evidence" value="ECO:0007669"/>
    <property type="project" value="UniProtKB-SubCell"/>
</dbReference>
<dbReference type="InterPro" id="IPR016186">
    <property type="entry name" value="C-type_lectin-like/link_sf"/>
</dbReference>
<reference evidence="4" key="2">
    <citation type="submission" date="2025-08" db="UniProtKB">
        <authorList>
            <consortium name="Ensembl"/>
        </authorList>
    </citation>
    <scope>IDENTIFICATION</scope>
</reference>
<dbReference type="Ensembl" id="ENSMMDT00005005138.1">
    <property type="protein sequence ID" value="ENSMMDP00005005000.1"/>
    <property type="gene ID" value="ENSMMDG00005002779.1"/>
</dbReference>
<proteinExistence type="predicted"/>
<dbReference type="InParanoid" id="A0A667WHY0"/>
<dbReference type="InterPro" id="IPR001304">
    <property type="entry name" value="C-type_lectin-like"/>
</dbReference>
<keyword evidence="2" id="KW-0175">Coiled coil</keyword>
<dbReference type="Gene3D" id="3.10.100.10">
    <property type="entry name" value="Mannose-Binding Protein A, subunit A"/>
    <property type="match status" value="1"/>
</dbReference>
<dbReference type="SMART" id="SM00034">
    <property type="entry name" value="CLECT"/>
    <property type="match status" value="1"/>
</dbReference>
<feature type="coiled-coil region" evidence="2">
    <location>
        <begin position="32"/>
        <end position="80"/>
    </location>
</feature>
<dbReference type="Pfam" id="PF00059">
    <property type="entry name" value="Lectin_C"/>
    <property type="match status" value="1"/>
</dbReference>
<dbReference type="AlphaFoldDB" id="A0A667WHY0"/>
<reference evidence="4" key="3">
    <citation type="submission" date="2025-09" db="UniProtKB">
        <authorList>
            <consortium name="Ensembl"/>
        </authorList>
    </citation>
    <scope>IDENTIFICATION</scope>
</reference>
<evidence type="ECO:0000256" key="2">
    <source>
        <dbReference type="SAM" id="Coils"/>
    </source>
</evidence>
<dbReference type="PANTHER" id="PTHR45710:SF26">
    <property type="entry name" value="RH26557P"/>
    <property type="match status" value="1"/>
</dbReference>